<evidence type="ECO:0000313" key="7">
    <source>
        <dbReference type="RefSeq" id="XP_031548633.1"/>
    </source>
</evidence>
<evidence type="ECO:0000256" key="1">
    <source>
        <dbReference type="ARBA" id="ARBA00005781"/>
    </source>
</evidence>
<dbReference type="GO" id="GO:0006412">
    <property type="term" value="P:translation"/>
    <property type="evidence" value="ECO:0007669"/>
    <property type="project" value="InterPro"/>
</dbReference>
<accession>A0A6P8GYN6</accession>
<dbReference type="SUPFAM" id="SSF50104">
    <property type="entry name" value="Translation proteins SH3-like domain"/>
    <property type="match status" value="1"/>
</dbReference>
<keyword evidence="6" id="KW-1185">Reference proteome</keyword>
<reference evidence="7" key="1">
    <citation type="submission" date="2025-08" db="UniProtKB">
        <authorList>
            <consortium name="RefSeq"/>
        </authorList>
    </citation>
    <scope>IDENTIFICATION</scope>
    <source>
        <tissue evidence="7">Tentacle</tissue>
    </source>
</reference>
<name>A0A6P8GYN6_ACTTE</name>
<dbReference type="InterPro" id="IPR001857">
    <property type="entry name" value="Ribosomal_bL19"/>
</dbReference>
<dbReference type="GO" id="GO:0005762">
    <property type="term" value="C:mitochondrial large ribosomal subunit"/>
    <property type="evidence" value="ECO:0007669"/>
    <property type="project" value="TreeGrafter"/>
</dbReference>
<dbReference type="GeneID" id="116286302"/>
<dbReference type="RefSeq" id="XP_031548633.1">
    <property type="nucleotide sequence ID" value="XM_031692773.1"/>
</dbReference>
<proteinExistence type="inferred from homology"/>
<protein>
    <recommendedName>
        <fullName evidence="4">Large ribosomal subunit protein bL19m</fullName>
    </recommendedName>
    <alternativeName>
        <fullName evidence="5">39S ribosomal protein L19, mitochondrial</fullName>
    </alternativeName>
</protein>
<comment type="similarity">
    <text evidence="1">Belongs to the bacterial ribosomal protein bL19 family.</text>
</comment>
<dbReference type="Pfam" id="PF01245">
    <property type="entry name" value="Ribosomal_L19"/>
    <property type="match status" value="1"/>
</dbReference>
<evidence type="ECO:0000256" key="2">
    <source>
        <dbReference type="ARBA" id="ARBA00022980"/>
    </source>
</evidence>
<dbReference type="InterPro" id="IPR008991">
    <property type="entry name" value="Translation_prot_SH3-like_sf"/>
</dbReference>
<evidence type="ECO:0000256" key="3">
    <source>
        <dbReference type="ARBA" id="ARBA00023274"/>
    </source>
</evidence>
<dbReference type="OrthoDB" id="432645at2759"/>
<sequence>MAHRFRAKTGFLSPFVTEKYFNKIARRVLNIPWSTKDTSKGSAEASYEERKKKQITTQVTPELWFKQDASQVQVDSIYKTLPNAKKALLRETPEPRFLWKECDQTQQEFPSTPEEVGVDVMTYLEQRDCYERIKRLQVPEFCVGSIVAVTRADPYVPRGKVRFVGLCMAKNHWQNTLGATFTLRNVIDGEPMEVNFQLYSPNIQKIEVLKHEKRDKAALWYLRDYPPNNSSINETMEALPYTTEPSTFVQSKEESAKIEKWFDQVRKKKKRR</sequence>
<dbReference type="Proteomes" id="UP000515163">
    <property type="component" value="Unplaced"/>
</dbReference>
<dbReference type="KEGG" id="aten:116286302"/>
<dbReference type="AlphaFoldDB" id="A0A6P8GYN6"/>
<dbReference type="PANTHER" id="PTHR15680:SF9">
    <property type="entry name" value="LARGE RIBOSOMAL SUBUNIT PROTEIN BL19M"/>
    <property type="match status" value="1"/>
</dbReference>
<evidence type="ECO:0000313" key="6">
    <source>
        <dbReference type="Proteomes" id="UP000515163"/>
    </source>
</evidence>
<dbReference type="InterPro" id="IPR038657">
    <property type="entry name" value="Ribosomal_bL19_sf"/>
</dbReference>
<organism evidence="6 7">
    <name type="scientific">Actinia tenebrosa</name>
    <name type="common">Australian red waratah sea anemone</name>
    <dbReference type="NCBI Taxonomy" id="6105"/>
    <lineage>
        <taxon>Eukaryota</taxon>
        <taxon>Metazoa</taxon>
        <taxon>Cnidaria</taxon>
        <taxon>Anthozoa</taxon>
        <taxon>Hexacorallia</taxon>
        <taxon>Actiniaria</taxon>
        <taxon>Actiniidae</taxon>
        <taxon>Actinia</taxon>
    </lineage>
</organism>
<dbReference type="Gene3D" id="2.30.30.790">
    <property type="match status" value="1"/>
</dbReference>
<dbReference type="PANTHER" id="PTHR15680">
    <property type="entry name" value="RIBOSOMAL PROTEIN L19"/>
    <property type="match status" value="1"/>
</dbReference>
<dbReference type="InParanoid" id="A0A6P8GYN6"/>
<evidence type="ECO:0000256" key="5">
    <source>
        <dbReference type="ARBA" id="ARBA00035359"/>
    </source>
</evidence>
<keyword evidence="2" id="KW-0689">Ribosomal protein</keyword>
<keyword evidence="3" id="KW-0687">Ribonucleoprotein</keyword>
<dbReference type="FunCoup" id="A0A6P8GYN6">
    <property type="interactions" value="2193"/>
</dbReference>
<gene>
    <name evidence="7" type="primary">LOC116286302</name>
</gene>
<evidence type="ECO:0000256" key="4">
    <source>
        <dbReference type="ARBA" id="ARBA00035288"/>
    </source>
</evidence>
<dbReference type="GO" id="GO:0003735">
    <property type="term" value="F:structural constituent of ribosome"/>
    <property type="evidence" value="ECO:0007669"/>
    <property type="project" value="InterPro"/>
</dbReference>